<comment type="subcellular location">
    <subcellularLocation>
        <location evidence="7">Cell membrane</location>
        <topology evidence="7">Multi-pass membrane protein</topology>
    </subcellularLocation>
    <subcellularLocation>
        <location evidence="7">Cytoplasmic vesicle</location>
        <location evidence="7">Secretory vesicle membrane</location>
        <topology evidence="7">Multi-pass membrane protein</topology>
    </subcellularLocation>
</comment>
<dbReference type="GO" id="GO:0055038">
    <property type="term" value="C:recycling endosome membrane"/>
    <property type="evidence" value="ECO:0007669"/>
    <property type="project" value="TreeGrafter"/>
</dbReference>
<feature type="coiled-coil region" evidence="8">
    <location>
        <begin position="215"/>
        <end position="245"/>
    </location>
</feature>
<keyword evidence="5 7" id="KW-0472">Membrane</keyword>
<comment type="similarity">
    <text evidence="2 7">Belongs to the SCAMP family.</text>
</comment>
<proteinExistence type="inferred from homology"/>
<evidence type="ECO:0000313" key="9">
    <source>
        <dbReference type="EMBL" id="WVZ02785.1"/>
    </source>
</evidence>
<name>A0AAQ3N5H3_VIGMU</name>
<keyword evidence="3 7" id="KW-0812">Transmembrane</keyword>
<keyword evidence="4 7" id="KW-1133">Transmembrane helix</keyword>
<comment type="caution">
    <text evidence="7">Lacks conserved residue(s) required for the propagation of feature annotation.</text>
</comment>
<organism evidence="9 10">
    <name type="scientific">Vigna mungo</name>
    <name type="common">Black gram</name>
    <name type="synonym">Phaseolus mungo</name>
    <dbReference type="NCBI Taxonomy" id="3915"/>
    <lineage>
        <taxon>Eukaryota</taxon>
        <taxon>Viridiplantae</taxon>
        <taxon>Streptophyta</taxon>
        <taxon>Embryophyta</taxon>
        <taxon>Tracheophyta</taxon>
        <taxon>Spermatophyta</taxon>
        <taxon>Magnoliopsida</taxon>
        <taxon>eudicotyledons</taxon>
        <taxon>Gunneridae</taxon>
        <taxon>Pentapetalae</taxon>
        <taxon>rosids</taxon>
        <taxon>fabids</taxon>
        <taxon>Fabales</taxon>
        <taxon>Fabaceae</taxon>
        <taxon>Papilionoideae</taxon>
        <taxon>50 kb inversion clade</taxon>
        <taxon>NPAAA clade</taxon>
        <taxon>indigoferoid/millettioid clade</taxon>
        <taxon>Phaseoleae</taxon>
        <taxon>Vigna</taxon>
    </lineage>
</organism>
<keyword evidence="6 7" id="KW-0968">Cytoplasmic vesicle</keyword>
<evidence type="ECO:0000256" key="8">
    <source>
        <dbReference type="SAM" id="Coils"/>
    </source>
</evidence>
<dbReference type="PANTHER" id="PTHR10687">
    <property type="entry name" value="SECRETORY CARRIER-ASSOCIATED MEMBRANE PROTEIN SCAMP"/>
    <property type="match status" value="1"/>
</dbReference>
<dbReference type="GO" id="GO:0005886">
    <property type="term" value="C:plasma membrane"/>
    <property type="evidence" value="ECO:0007669"/>
    <property type="project" value="UniProtKB-SubCell"/>
</dbReference>
<keyword evidence="7" id="KW-0813">Transport</keyword>
<feature type="transmembrane region" description="Helical" evidence="7">
    <location>
        <begin position="363"/>
        <end position="385"/>
    </location>
</feature>
<feature type="transmembrane region" description="Helical" evidence="7">
    <location>
        <begin position="331"/>
        <end position="351"/>
    </location>
</feature>
<reference evidence="9 10" key="1">
    <citation type="journal article" date="2023" name="Life. Sci Alliance">
        <title>Evolutionary insights into 3D genome organization and epigenetic landscape of Vigna mungo.</title>
        <authorList>
            <person name="Junaid A."/>
            <person name="Singh B."/>
            <person name="Bhatia S."/>
        </authorList>
    </citation>
    <scope>NUCLEOTIDE SEQUENCE [LARGE SCALE GENOMIC DNA]</scope>
    <source>
        <strain evidence="9">Urdbean</strain>
    </source>
</reference>
<dbReference type="AlphaFoldDB" id="A0AAQ3N5H3"/>
<accession>A0AAQ3N5H3</accession>
<evidence type="ECO:0000256" key="7">
    <source>
        <dbReference type="RuleBase" id="RU363122"/>
    </source>
</evidence>
<comment type="function">
    <text evidence="1 7">Probably involved in membrane trafficking.</text>
</comment>
<dbReference type="GO" id="GO:0030658">
    <property type="term" value="C:transport vesicle membrane"/>
    <property type="evidence" value="ECO:0007669"/>
    <property type="project" value="UniProtKB-SubCell"/>
</dbReference>
<dbReference type="GO" id="GO:0015031">
    <property type="term" value="P:protein transport"/>
    <property type="evidence" value="ECO:0007669"/>
    <property type="project" value="InterPro"/>
</dbReference>
<evidence type="ECO:0000256" key="1">
    <source>
        <dbReference type="ARBA" id="ARBA00004003"/>
    </source>
</evidence>
<evidence type="ECO:0000256" key="4">
    <source>
        <dbReference type="ARBA" id="ARBA00022989"/>
    </source>
</evidence>
<sequence length="386" mass="44386">MDRLKEKGQVMMEVVKLYTNGNSVSMEVFMGMMIGTNFVREREFNIQPHLGMEIFTSLHESDDLWMKVLDLRMGFRFFMKGIRVHWMGALEDSQEAQESCSVISNEPMMRTMKQQGFVDNHNGPISSVRITRYILGSREVKRQLLRSLSVETEKNLFHIKFALGVKKQRLPSFLGRYLKVFLNSGSVPSANSKLSPLPPEPYDRGANIDIPLDNSKDTKAKEKELKAREADLKRREQELKRREDAIARAGIVIEEKNWPPFFPIIHHDIGKEIPIHLQRTQYIAFSTWLDFRGRLFIGCLNIAVGCVFCDGTQSLCWVQSGHGNPVLNPDFLFSLVWFCVLYGILWQLLLLGSKEKVQPSGFLRLYIVFLVFQDPMCCGIALFIVL</sequence>
<dbReference type="Pfam" id="PF04144">
    <property type="entry name" value="SCAMP"/>
    <property type="match status" value="1"/>
</dbReference>
<keyword evidence="8" id="KW-0175">Coiled coil</keyword>
<evidence type="ECO:0000256" key="3">
    <source>
        <dbReference type="ARBA" id="ARBA00022692"/>
    </source>
</evidence>
<evidence type="ECO:0000256" key="2">
    <source>
        <dbReference type="ARBA" id="ARBA00010482"/>
    </source>
</evidence>
<dbReference type="Proteomes" id="UP001374535">
    <property type="component" value="Chromosome 7"/>
</dbReference>
<evidence type="ECO:0000313" key="10">
    <source>
        <dbReference type="Proteomes" id="UP001374535"/>
    </source>
</evidence>
<keyword evidence="7" id="KW-1003">Cell membrane</keyword>
<evidence type="ECO:0000256" key="6">
    <source>
        <dbReference type="ARBA" id="ARBA00023329"/>
    </source>
</evidence>
<dbReference type="GO" id="GO:0032588">
    <property type="term" value="C:trans-Golgi network membrane"/>
    <property type="evidence" value="ECO:0007669"/>
    <property type="project" value="TreeGrafter"/>
</dbReference>
<keyword evidence="10" id="KW-1185">Reference proteome</keyword>
<dbReference type="PANTHER" id="PTHR10687:SF76">
    <property type="entry name" value="SECRETORY CARRIER-ASSOCIATED MEMBRANE PROTEIN 1"/>
    <property type="match status" value="1"/>
</dbReference>
<protein>
    <recommendedName>
        <fullName evidence="7">Secretory carrier-associated membrane protein</fullName>
        <shortName evidence="7">Secretory carrier membrane protein</shortName>
    </recommendedName>
</protein>
<dbReference type="EMBL" id="CP144694">
    <property type="protein sequence ID" value="WVZ02785.1"/>
    <property type="molecule type" value="Genomic_DNA"/>
</dbReference>
<gene>
    <name evidence="9" type="ORF">V8G54_023591</name>
</gene>
<evidence type="ECO:0000256" key="5">
    <source>
        <dbReference type="ARBA" id="ARBA00023136"/>
    </source>
</evidence>
<dbReference type="InterPro" id="IPR007273">
    <property type="entry name" value="SCAMP"/>
</dbReference>